<evidence type="ECO:0000313" key="5">
    <source>
        <dbReference type="Proteomes" id="UP001139648"/>
    </source>
</evidence>
<dbReference type="GO" id="GO:0016787">
    <property type="term" value="F:hydrolase activity"/>
    <property type="evidence" value="ECO:0007669"/>
    <property type="project" value="InterPro"/>
</dbReference>
<keyword evidence="5" id="KW-1185">Reference proteome</keyword>
<evidence type="ECO:0000259" key="3">
    <source>
        <dbReference type="Pfam" id="PF07859"/>
    </source>
</evidence>
<dbReference type="InterPro" id="IPR013094">
    <property type="entry name" value="AB_hydrolase_3"/>
</dbReference>
<protein>
    <submittedName>
        <fullName evidence="4">Acetyl esterase/lipase</fullName>
    </submittedName>
</protein>
<dbReference type="InterPro" id="IPR029058">
    <property type="entry name" value="AB_hydrolase_fold"/>
</dbReference>
<dbReference type="Pfam" id="PF07859">
    <property type="entry name" value="Abhydrolase_3"/>
    <property type="match status" value="1"/>
</dbReference>
<keyword evidence="2" id="KW-0472">Membrane</keyword>
<gene>
    <name evidence="4" type="ORF">HD597_001484</name>
</gene>
<evidence type="ECO:0000313" key="4">
    <source>
        <dbReference type="EMBL" id="MCP2354464.1"/>
    </source>
</evidence>
<dbReference type="EMBL" id="JAMZEB010000002">
    <property type="protein sequence ID" value="MCP2354464.1"/>
    <property type="molecule type" value="Genomic_DNA"/>
</dbReference>
<feature type="transmembrane region" description="Helical" evidence="2">
    <location>
        <begin position="16"/>
        <end position="35"/>
    </location>
</feature>
<sequence>MGLDAELSAGHCGNGAFVAIVAVGVVVLAGLLTLMPTVAGGEARSQPGTGFDHDSMRRYADSPALTLAQMRLFQRLAVPPGTDARAMSPLYAGDLGGPAPALVVVPTVDPVADHGRGYAGRLRAAGTPGSPSTRERRTRSSACRAWCRRPGPPAEIAAFLRQALARS</sequence>
<keyword evidence="2" id="KW-1133">Transmembrane helix</keyword>
<dbReference type="Gene3D" id="3.40.50.1820">
    <property type="entry name" value="alpha/beta hydrolase"/>
    <property type="match status" value="1"/>
</dbReference>
<evidence type="ECO:0000256" key="1">
    <source>
        <dbReference type="SAM" id="MobiDB-lite"/>
    </source>
</evidence>
<accession>A0A9X2G8E1</accession>
<feature type="region of interest" description="Disordered" evidence="1">
    <location>
        <begin position="119"/>
        <end position="138"/>
    </location>
</feature>
<dbReference type="AlphaFoldDB" id="A0A9X2G8E1"/>
<dbReference type="RefSeq" id="WP_253740943.1">
    <property type="nucleotide sequence ID" value="NZ_BAABKA010000048.1"/>
</dbReference>
<dbReference type="Proteomes" id="UP001139648">
    <property type="component" value="Unassembled WGS sequence"/>
</dbReference>
<name>A0A9X2G8E1_9ACTN</name>
<organism evidence="4 5">
    <name type="scientific">Nonomuraea thailandensis</name>
    <dbReference type="NCBI Taxonomy" id="1188745"/>
    <lineage>
        <taxon>Bacteria</taxon>
        <taxon>Bacillati</taxon>
        <taxon>Actinomycetota</taxon>
        <taxon>Actinomycetes</taxon>
        <taxon>Streptosporangiales</taxon>
        <taxon>Streptosporangiaceae</taxon>
        <taxon>Nonomuraea</taxon>
    </lineage>
</organism>
<dbReference type="SUPFAM" id="SSF53474">
    <property type="entry name" value="alpha/beta-Hydrolases"/>
    <property type="match status" value="1"/>
</dbReference>
<evidence type="ECO:0000256" key="2">
    <source>
        <dbReference type="SAM" id="Phobius"/>
    </source>
</evidence>
<reference evidence="4" key="1">
    <citation type="submission" date="2022-06" db="EMBL/GenBank/DDBJ databases">
        <title>Sequencing the genomes of 1000 actinobacteria strains.</title>
        <authorList>
            <person name="Klenk H.-P."/>
        </authorList>
    </citation>
    <scope>NUCLEOTIDE SEQUENCE</scope>
    <source>
        <strain evidence="4">DSM 46694</strain>
    </source>
</reference>
<comment type="caution">
    <text evidence="4">The sequence shown here is derived from an EMBL/GenBank/DDBJ whole genome shotgun (WGS) entry which is preliminary data.</text>
</comment>
<feature type="compositionally biased region" description="Low complexity" evidence="1">
    <location>
        <begin position="119"/>
        <end position="132"/>
    </location>
</feature>
<proteinExistence type="predicted"/>
<keyword evidence="2" id="KW-0812">Transmembrane</keyword>
<feature type="domain" description="Alpha/beta hydrolase fold-3" evidence="3">
    <location>
        <begin position="46"/>
        <end position="128"/>
    </location>
</feature>